<dbReference type="Proteomes" id="UP000692954">
    <property type="component" value="Unassembled WGS sequence"/>
</dbReference>
<dbReference type="EMBL" id="CAJJDN010000524">
    <property type="protein sequence ID" value="CAD8131381.1"/>
    <property type="molecule type" value="Genomic_DNA"/>
</dbReference>
<dbReference type="AlphaFoldDB" id="A0A8S1RRB0"/>
<accession>A0A8S1RRB0</accession>
<proteinExistence type="predicted"/>
<reference evidence="1" key="1">
    <citation type="submission" date="2021-01" db="EMBL/GenBank/DDBJ databases">
        <authorList>
            <consortium name="Genoscope - CEA"/>
            <person name="William W."/>
        </authorList>
    </citation>
    <scope>NUCLEOTIDE SEQUENCE</scope>
</reference>
<keyword evidence="2" id="KW-1185">Reference proteome</keyword>
<gene>
    <name evidence="1" type="ORF">PSON_ATCC_30995.1.T5240001</name>
</gene>
<evidence type="ECO:0000313" key="1">
    <source>
        <dbReference type="EMBL" id="CAD8131381.1"/>
    </source>
</evidence>
<comment type="caution">
    <text evidence="1">The sequence shown here is derived from an EMBL/GenBank/DDBJ whole genome shotgun (WGS) entry which is preliminary data.</text>
</comment>
<name>A0A8S1RRB0_9CILI</name>
<sequence length="116" mass="13978">MMVEVKLRLLKFLRQNHQKVQVIRQIHSEIKKFLDYLLEEKKLREKTLGKIWQIYIKIFHLIEGRETITEAFQKLLDDACVKLNKKFDIDIILSISQDTILHLNNYIDQKDDVIQN</sequence>
<evidence type="ECO:0000313" key="2">
    <source>
        <dbReference type="Proteomes" id="UP000692954"/>
    </source>
</evidence>
<protein>
    <submittedName>
        <fullName evidence="1">Uncharacterized protein</fullName>
    </submittedName>
</protein>
<organism evidence="1 2">
    <name type="scientific">Paramecium sonneborni</name>
    <dbReference type="NCBI Taxonomy" id="65129"/>
    <lineage>
        <taxon>Eukaryota</taxon>
        <taxon>Sar</taxon>
        <taxon>Alveolata</taxon>
        <taxon>Ciliophora</taxon>
        <taxon>Intramacronucleata</taxon>
        <taxon>Oligohymenophorea</taxon>
        <taxon>Peniculida</taxon>
        <taxon>Parameciidae</taxon>
        <taxon>Paramecium</taxon>
    </lineage>
</organism>